<keyword evidence="2" id="KW-1185">Reference proteome</keyword>
<reference evidence="1 2" key="1">
    <citation type="submission" date="2019-10" db="EMBL/GenBank/DDBJ databases">
        <title>New genus of Silvanigrellaceae.</title>
        <authorList>
            <person name="Pitt A."/>
            <person name="Hahn M.W."/>
        </authorList>
    </citation>
    <scope>NUCLEOTIDE SEQUENCE [LARGE SCALE GENOMIC DNA]</scope>
    <source>
        <strain evidence="1 2">33A1-SZDP</strain>
    </source>
</reference>
<dbReference type="RefSeq" id="WP_152212536.1">
    <property type="nucleotide sequence ID" value="NZ_WFLN01000006.1"/>
</dbReference>
<protein>
    <submittedName>
        <fullName evidence="1">DUF4442 domain-containing protein</fullName>
    </submittedName>
</protein>
<sequence>MSKFLPNFSSPSEMIKIGWEKLNKLPAGNIIFSSLVSKYIPYTGSISPVVLKIENGLAQVRIKDKRAIRNHLKCIHAIALANIGEFSTGLSITSQLPNSAKGILVRIEIEYLKKARGDLIAEANFQLPKQFKSEDEFKIVSNIKDSKNIIVSKVYATWKVRI</sequence>
<organism evidence="1 2">
    <name type="scientific">Fluviispira multicolorata</name>
    <dbReference type="NCBI Taxonomy" id="2654512"/>
    <lineage>
        <taxon>Bacteria</taxon>
        <taxon>Pseudomonadati</taxon>
        <taxon>Bdellovibrionota</taxon>
        <taxon>Oligoflexia</taxon>
        <taxon>Silvanigrellales</taxon>
        <taxon>Silvanigrellaceae</taxon>
        <taxon>Fluviispira</taxon>
    </lineage>
</organism>
<dbReference type="InterPro" id="IPR029069">
    <property type="entry name" value="HotDog_dom_sf"/>
</dbReference>
<comment type="caution">
    <text evidence="1">The sequence shown here is derived from an EMBL/GenBank/DDBJ whole genome shotgun (WGS) entry which is preliminary data.</text>
</comment>
<dbReference type="SUPFAM" id="SSF54637">
    <property type="entry name" value="Thioesterase/thiol ester dehydrase-isomerase"/>
    <property type="match status" value="1"/>
</dbReference>
<accession>A0A833N6I7</accession>
<dbReference type="InterPro" id="IPR027961">
    <property type="entry name" value="DUF4442"/>
</dbReference>
<dbReference type="Proteomes" id="UP000442694">
    <property type="component" value="Unassembled WGS sequence"/>
</dbReference>
<name>A0A833N6I7_9BACT</name>
<evidence type="ECO:0000313" key="2">
    <source>
        <dbReference type="Proteomes" id="UP000442694"/>
    </source>
</evidence>
<dbReference type="AlphaFoldDB" id="A0A833N6I7"/>
<proteinExistence type="predicted"/>
<dbReference type="EMBL" id="WFLN01000006">
    <property type="protein sequence ID" value="KAB8030608.1"/>
    <property type="molecule type" value="Genomic_DNA"/>
</dbReference>
<gene>
    <name evidence="1" type="ORF">GCL57_06440</name>
</gene>
<dbReference type="Pfam" id="PF14539">
    <property type="entry name" value="DUF4442"/>
    <property type="match status" value="1"/>
</dbReference>
<dbReference type="Gene3D" id="3.10.129.10">
    <property type="entry name" value="Hotdog Thioesterase"/>
    <property type="match status" value="1"/>
</dbReference>
<evidence type="ECO:0000313" key="1">
    <source>
        <dbReference type="EMBL" id="KAB8030608.1"/>
    </source>
</evidence>